<protein>
    <submittedName>
        <fullName evidence="14">Predicted protein</fullName>
    </submittedName>
</protein>
<feature type="region of interest" description="Disordered" evidence="11">
    <location>
        <begin position="60"/>
        <end position="111"/>
    </location>
</feature>
<dbReference type="Gene3D" id="2.30.42.10">
    <property type="match status" value="1"/>
</dbReference>
<dbReference type="InterPro" id="IPR001478">
    <property type="entry name" value="PDZ"/>
</dbReference>
<dbReference type="Proteomes" id="UP000001876">
    <property type="component" value="Unassembled WGS sequence"/>
</dbReference>
<feature type="compositionally biased region" description="Low complexity" evidence="11">
    <location>
        <begin position="101"/>
        <end position="111"/>
    </location>
</feature>
<dbReference type="AlphaFoldDB" id="C1MU21"/>
<evidence type="ECO:0000256" key="12">
    <source>
        <dbReference type="SAM" id="Phobius"/>
    </source>
</evidence>
<dbReference type="STRING" id="564608.C1MU21"/>
<evidence type="ECO:0000313" key="15">
    <source>
        <dbReference type="Proteomes" id="UP000001876"/>
    </source>
</evidence>
<sequence length="516" mass="54069">MALATRVGVAATTPRALRAPRASPRRVDARAARTRESAVPRVVVVARGAIGTPRIARGGVAARRRDGGRAGAARKGEEGSIAETAAARADDEDDRARRARPTTTTTTTTTTDTDWDWLPKLGLATLGGAGVFGTNFQLDGPASTLEAVAVLASIIFVHECGHFFAARLQDIHVSKFSIGFGPNLLSYQGPEVEYSLRAIPLGGFVAFPDDDPDCPFPEDDPDLLRNRPMKDRAIVVSAGVLANVAFALAILTTQVNTVGFSVQDYKPGVKVSQLLSTSAAREYGVRVGDVITAVNGEVLPADGKSVNVVVDRVRASGASVVRFDVLRRAENAGAAGGAATGEMRAMTIDVTPNTSPTGEGRIGVQLEANATIEKRIAKNAGEGLALASKEFARLTTLVSKSLFSLVSNFSAAKENVSGPIAIVGVGAEVMRTSDLSGLYQFASVININLAVVNILPLPALDGGFLFLIAIEALRGGKKLPTNVEQSITASGVLLLLGSGMFLILRDTLNLFESINK</sequence>
<dbReference type="InterPro" id="IPR008915">
    <property type="entry name" value="Peptidase_M50"/>
</dbReference>
<keyword evidence="15" id="KW-1185">Reference proteome</keyword>
<feature type="compositionally biased region" description="Low complexity" evidence="11">
    <location>
        <begin position="10"/>
        <end position="22"/>
    </location>
</feature>
<dbReference type="EMBL" id="GG663740">
    <property type="protein sequence ID" value="EEH56553.1"/>
    <property type="molecule type" value="Genomic_DNA"/>
</dbReference>
<keyword evidence="6" id="KW-0378">Hydrolase</keyword>
<dbReference type="SUPFAM" id="SSF50156">
    <property type="entry name" value="PDZ domain-like"/>
    <property type="match status" value="1"/>
</dbReference>
<evidence type="ECO:0000256" key="5">
    <source>
        <dbReference type="ARBA" id="ARBA00022692"/>
    </source>
</evidence>
<feature type="compositionally biased region" description="Basic and acidic residues" evidence="11">
    <location>
        <begin position="63"/>
        <end position="78"/>
    </location>
</feature>
<feature type="domain" description="PDZ" evidence="13">
    <location>
        <begin position="247"/>
        <end position="320"/>
    </location>
</feature>
<evidence type="ECO:0000256" key="8">
    <source>
        <dbReference type="ARBA" id="ARBA00022989"/>
    </source>
</evidence>
<dbReference type="InterPro" id="IPR041489">
    <property type="entry name" value="PDZ_6"/>
</dbReference>
<keyword evidence="9" id="KW-0482">Metalloprotease</keyword>
<proteinExistence type="inferred from homology"/>
<keyword evidence="8 12" id="KW-1133">Transmembrane helix</keyword>
<dbReference type="RefSeq" id="XP_003059421.1">
    <property type="nucleotide sequence ID" value="XM_003059375.1"/>
</dbReference>
<keyword evidence="10 12" id="KW-0472">Membrane</keyword>
<comment type="subcellular location">
    <subcellularLocation>
        <location evidence="2">Membrane</location>
        <topology evidence="2">Multi-pass membrane protein</topology>
    </subcellularLocation>
</comment>
<dbReference type="Pfam" id="PF17820">
    <property type="entry name" value="PDZ_6"/>
    <property type="match status" value="1"/>
</dbReference>
<dbReference type="SMART" id="SM00228">
    <property type="entry name" value="PDZ"/>
    <property type="match status" value="1"/>
</dbReference>
<keyword evidence="7" id="KW-0862">Zinc</keyword>
<evidence type="ECO:0000256" key="9">
    <source>
        <dbReference type="ARBA" id="ARBA00023049"/>
    </source>
</evidence>
<keyword evidence="5 12" id="KW-0812">Transmembrane</keyword>
<dbReference type="PANTHER" id="PTHR42837:SF2">
    <property type="entry name" value="MEMBRANE METALLOPROTEASE ARASP2, CHLOROPLASTIC-RELATED"/>
    <property type="match status" value="1"/>
</dbReference>
<evidence type="ECO:0000256" key="7">
    <source>
        <dbReference type="ARBA" id="ARBA00022833"/>
    </source>
</evidence>
<dbReference type="eggNOG" id="ENOG502QT40">
    <property type="taxonomic scope" value="Eukaryota"/>
</dbReference>
<dbReference type="CDD" id="cd06163">
    <property type="entry name" value="S2P-M50_PDZ_RseP-like"/>
    <property type="match status" value="1"/>
</dbReference>
<evidence type="ECO:0000256" key="4">
    <source>
        <dbReference type="ARBA" id="ARBA00022670"/>
    </source>
</evidence>
<reference evidence="14 15" key="1">
    <citation type="journal article" date="2009" name="Science">
        <title>Green evolution and dynamic adaptations revealed by genomes of the marine picoeukaryotes Micromonas.</title>
        <authorList>
            <person name="Worden A.Z."/>
            <person name="Lee J.H."/>
            <person name="Mock T."/>
            <person name="Rouze P."/>
            <person name="Simmons M.P."/>
            <person name="Aerts A.L."/>
            <person name="Allen A.E."/>
            <person name="Cuvelier M.L."/>
            <person name="Derelle E."/>
            <person name="Everett M.V."/>
            <person name="Foulon E."/>
            <person name="Grimwood J."/>
            <person name="Gundlach H."/>
            <person name="Henrissat B."/>
            <person name="Napoli C."/>
            <person name="McDonald S.M."/>
            <person name="Parker M.S."/>
            <person name="Rombauts S."/>
            <person name="Salamov A."/>
            <person name="Von Dassow P."/>
            <person name="Badger J.H."/>
            <person name="Coutinho P.M."/>
            <person name="Demir E."/>
            <person name="Dubchak I."/>
            <person name="Gentemann C."/>
            <person name="Eikrem W."/>
            <person name="Gready J.E."/>
            <person name="John U."/>
            <person name="Lanier W."/>
            <person name="Lindquist E.A."/>
            <person name="Lucas S."/>
            <person name="Mayer K.F."/>
            <person name="Moreau H."/>
            <person name="Not F."/>
            <person name="Otillar R."/>
            <person name="Panaud O."/>
            <person name="Pangilinan J."/>
            <person name="Paulsen I."/>
            <person name="Piegu B."/>
            <person name="Poliakov A."/>
            <person name="Robbens S."/>
            <person name="Schmutz J."/>
            <person name="Toulza E."/>
            <person name="Wyss T."/>
            <person name="Zelensky A."/>
            <person name="Zhou K."/>
            <person name="Armbrust E.V."/>
            <person name="Bhattacharya D."/>
            <person name="Goodenough U.W."/>
            <person name="Van de Peer Y."/>
            <person name="Grigoriev I.V."/>
        </authorList>
    </citation>
    <scope>NUCLEOTIDE SEQUENCE [LARGE SCALE GENOMIC DNA]</scope>
    <source>
        <strain evidence="14 15">CCMP1545</strain>
    </source>
</reference>
<evidence type="ECO:0000259" key="13">
    <source>
        <dbReference type="PROSITE" id="PS50106"/>
    </source>
</evidence>
<feature type="region of interest" description="Disordered" evidence="11">
    <location>
        <begin position="1"/>
        <end position="33"/>
    </location>
</feature>
<accession>C1MU21</accession>
<name>C1MU21_MICPC</name>
<dbReference type="GO" id="GO:0004222">
    <property type="term" value="F:metalloendopeptidase activity"/>
    <property type="evidence" value="ECO:0007669"/>
    <property type="project" value="InterPro"/>
</dbReference>
<feature type="transmembrane region" description="Helical" evidence="12">
    <location>
        <begin position="485"/>
        <end position="504"/>
    </location>
</feature>
<dbReference type="PROSITE" id="PS50106">
    <property type="entry name" value="PDZ"/>
    <property type="match status" value="1"/>
</dbReference>
<comment type="cofactor">
    <cofactor evidence="1">
        <name>Zn(2+)</name>
        <dbReference type="ChEBI" id="CHEBI:29105"/>
    </cofactor>
</comment>
<dbReference type="GeneID" id="9684861"/>
<evidence type="ECO:0000256" key="6">
    <source>
        <dbReference type="ARBA" id="ARBA00022801"/>
    </source>
</evidence>
<evidence type="ECO:0000256" key="2">
    <source>
        <dbReference type="ARBA" id="ARBA00004141"/>
    </source>
</evidence>
<dbReference type="GO" id="GO:0006508">
    <property type="term" value="P:proteolysis"/>
    <property type="evidence" value="ECO:0007669"/>
    <property type="project" value="UniProtKB-KW"/>
</dbReference>
<dbReference type="OMA" id="EYGHFWA"/>
<feature type="transmembrane region" description="Helical" evidence="12">
    <location>
        <begin position="450"/>
        <end position="473"/>
    </location>
</feature>
<feature type="transmembrane region" description="Helical" evidence="12">
    <location>
        <begin position="233"/>
        <end position="251"/>
    </location>
</feature>
<dbReference type="GO" id="GO:0016020">
    <property type="term" value="C:membrane"/>
    <property type="evidence" value="ECO:0007669"/>
    <property type="project" value="UniProtKB-SubCell"/>
</dbReference>
<evidence type="ECO:0000256" key="10">
    <source>
        <dbReference type="ARBA" id="ARBA00023136"/>
    </source>
</evidence>
<dbReference type="PANTHER" id="PTHR42837">
    <property type="entry name" value="REGULATOR OF SIGMA-E PROTEASE RSEP"/>
    <property type="match status" value="1"/>
</dbReference>
<dbReference type="KEGG" id="mpp:MICPUCDRAFT_47474"/>
<evidence type="ECO:0000256" key="3">
    <source>
        <dbReference type="ARBA" id="ARBA00009989"/>
    </source>
</evidence>
<dbReference type="Pfam" id="PF02163">
    <property type="entry name" value="Peptidase_M50"/>
    <property type="match status" value="1"/>
</dbReference>
<organism evidence="15">
    <name type="scientific">Micromonas pusilla (strain CCMP1545)</name>
    <name type="common">Picoplanktonic green alga</name>
    <dbReference type="NCBI Taxonomy" id="564608"/>
    <lineage>
        <taxon>Eukaryota</taxon>
        <taxon>Viridiplantae</taxon>
        <taxon>Chlorophyta</taxon>
        <taxon>Mamiellophyceae</taxon>
        <taxon>Mamiellales</taxon>
        <taxon>Mamiellaceae</taxon>
        <taxon>Micromonas</taxon>
    </lineage>
</organism>
<evidence type="ECO:0000256" key="1">
    <source>
        <dbReference type="ARBA" id="ARBA00001947"/>
    </source>
</evidence>
<evidence type="ECO:0000313" key="14">
    <source>
        <dbReference type="EMBL" id="EEH56553.1"/>
    </source>
</evidence>
<dbReference type="InterPro" id="IPR004387">
    <property type="entry name" value="Pept_M50_Zn"/>
</dbReference>
<gene>
    <name evidence="14" type="ORF">MICPUCDRAFT_47474</name>
</gene>
<dbReference type="InterPro" id="IPR036034">
    <property type="entry name" value="PDZ_sf"/>
</dbReference>
<evidence type="ECO:0000256" key="11">
    <source>
        <dbReference type="SAM" id="MobiDB-lite"/>
    </source>
</evidence>
<dbReference type="OrthoDB" id="445896at2759"/>
<comment type="similarity">
    <text evidence="3">Belongs to the peptidase M50A family.</text>
</comment>
<keyword evidence="4" id="KW-0645">Protease</keyword>